<dbReference type="InterPro" id="IPR002878">
    <property type="entry name" value="ChsH2_C"/>
</dbReference>
<feature type="domain" description="ChsH2 C-terminal OB-fold" evidence="1">
    <location>
        <begin position="71"/>
        <end position="133"/>
    </location>
</feature>
<protein>
    <submittedName>
        <fullName evidence="3">Nucleic-acid-binding protein containing a Zn-ribbon</fullName>
    </submittedName>
</protein>
<reference evidence="3 4" key="1">
    <citation type="journal article" date="2012" name="Stand. Genomic Sci.">
        <title>Complete genome sequence of Pyrobaculum oguniense.</title>
        <authorList>
            <person name="Bernick D.L."/>
            <person name="Karplus K."/>
            <person name="Lui L.M."/>
            <person name="Coker J.K."/>
            <person name="Murphy J.N."/>
            <person name="Chan P.P."/>
            <person name="Cozen A.E."/>
            <person name="Lowe T.M."/>
        </authorList>
    </citation>
    <scope>NUCLEOTIDE SEQUENCE [LARGE SCALE GENOMIC DNA]</scope>
    <source>
        <strain evidence="3 4">TE7</strain>
    </source>
</reference>
<dbReference type="PANTHER" id="PTHR34075">
    <property type="entry name" value="BLR3430 PROTEIN"/>
    <property type="match status" value="1"/>
</dbReference>
<dbReference type="Gene3D" id="6.10.30.10">
    <property type="match status" value="1"/>
</dbReference>
<dbReference type="eggNOG" id="arCOG01284">
    <property type="taxonomic scope" value="Archaea"/>
</dbReference>
<dbReference type="HOGENOM" id="CLU_119412_2_1_2"/>
<gene>
    <name evidence="3" type="ordered locus">Pogu_1347</name>
</gene>
<accession>H6Q8Z5</accession>
<dbReference type="InterPro" id="IPR022002">
    <property type="entry name" value="ChsH2_Znr"/>
</dbReference>
<dbReference type="SUPFAM" id="SSF50249">
    <property type="entry name" value="Nucleic acid-binding proteins"/>
    <property type="match status" value="1"/>
</dbReference>
<organism evidence="3 4">
    <name type="scientific">Pyrobaculum oguniense (strain DSM 13380 / JCM 10595 / TE7)</name>
    <dbReference type="NCBI Taxonomy" id="698757"/>
    <lineage>
        <taxon>Archaea</taxon>
        <taxon>Thermoproteota</taxon>
        <taxon>Thermoprotei</taxon>
        <taxon>Thermoproteales</taxon>
        <taxon>Thermoproteaceae</taxon>
        <taxon>Pyrobaculum</taxon>
    </lineage>
</organism>
<evidence type="ECO:0000259" key="1">
    <source>
        <dbReference type="Pfam" id="PF01796"/>
    </source>
</evidence>
<dbReference type="InterPro" id="IPR052513">
    <property type="entry name" value="Thioester_dehydratase-like"/>
</dbReference>
<sequence length="153" mass="17763">MMSRKYVKREGPWIPSVPLVYNHKLPIANIEKYWKGLDEGRVFATKCTACGTVYYPPQIDCPSCRSQQMEWVELPKEGVIDTFTKIYARPQGYEDFEPYIVAIVHTGGLRIMGWLKAKDERCVKVGDRVVIRTEKVEKHNKHIIVFELTDKIC</sequence>
<evidence type="ECO:0000313" key="4">
    <source>
        <dbReference type="Proteomes" id="UP000009062"/>
    </source>
</evidence>
<dbReference type="PANTHER" id="PTHR34075:SF5">
    <property type="entry name" value="BLR3430 PROTEIN"/>
    <property type="match status" value="1"/>
</dbReference>
<dbReference type="Pfam" id="PF12172">
    <property type="entry name" value="zf-ChsH2"/>
    <property type="match status" value="1"/>
</dbReference>
<evidence type="ECO:0000313" key="3">
    <source>
        <dbReference type="EMBL" id="AFA39374.1"/>
    </source>
</evidence>
<feature type="domain" description="ChsH2 rubredoxin-like zinc ribbon" evidence="2">
    <location>
        <begin position="34"/>
        <end position="70"/>
    </location>
</feature>
<dbReference type="KEGG" id="pog:Pogu_1347"/>
<evidence type="ECO:0000259" key="2">
    <source>
        <dbReference type="Pfam" id="PF12172"/>
    </source>
</evidence>
<dbReference type="STRING" id="698757.Pogu_1347"/>
<dbReference type="AlphaFoldDB" id="H6Q8Z5"/>
<keyword evidence="4" id="KW-1185">Reference proteome</keyword>
<dbReference type="Proteomes" id="UP000009062">
    <property type="component" value="Chromosome"/>
</dbReference>
<proteinExistence type="predicted"/>
<dbReference type="Pfam" id="PF01796">
    <property type="entry name" value="OB_ChsH2_C"/>
    <property type="match status" value="1"/>
</dbReference>
<name>H6Q8Z5_PYROT</name>
<dbReference type="EMBL" id="CP003316">
    <property type="protein sequence ID" value="AFA39374.1"/>
    <property type="molecule type" value="Genomic_DNA"/>
</dbReference>
<dbReference type="InterPro" id="IPR012340">
    <property type="entry name" value="NA-bd_OB-fold"/>
</dbReference>